<sequence>MISAELSQQLLGQIGEQKEHISVETAKALKRSGGNCAFTGGEQCVGECASYVASDHWNMCN</sequence>
<organism evidence="1 2">
    <name type="scientific">Paenibacillus xylanivorans</name>
    <dbReference type="NCBI Taxonomy" id="1705561"/>
    <lineage>
        <taxon>Bacteria</taxon>
        <taxon>Bacillati</taxon>
        <taxon>Bacillota</taxon>
        <taxon>Bacilli</taxon>
        <taxon>Bacillales</taxon>
        <taxon>Paenibacillaceae</taxon>
        <taxon>Paenibacillus</taxon>
    </lineage>
</organism>
<proteinExistence type="predicted"/>
<evidence type="ECO:0000313" key="1">
    <source>
        <dbReference type="EMBL" id="KOY16201.1"/>
    </source>
</evidence>
<dbReference type="PATRIC" id="fig|1705561.3.peg.2426"/>
<gene>
    <name evidence="1" type="ORF">AMS66_12635</name>
</gene>
<comment type="caution">
    <text evidence="1">The sequence shown here is derived from an EMBL/GenBank/DDBJ whole genome shotgun (WGS) entry which is preliminary data.</text>
</comment>
<dbReference type="EMBL" id="LITU01000055">
    <property type="protein sequence ID" value="KOY16201.1"/>
    <property type="molecule type" value="Genomic_DNA"/>
</dbReference>
<protein>
    <submittedName>
        <fullName evidence="1">Uncharacterized protein</fullName>
    </submittedName>
</protein>
<accession>A0A0N0C4S3</accession>
<dbReference type="AlphaFoldDB" id="A0A0N0C4S3"/>
<keyword evidence="2" id="KW-1185">Reference proteome</keyword>
<name>A0A0N0C4S3_9BACL</name>
<reference evidence="1 2" key="1">
    <citation type="submission" date="2015-08" db="EMBL/GenBank/DDBJ databases">
        <title>Draft genome sequence of cellulolytic and xylanolytic Paenibacillus sp. A59, isolated from a decaying forest soil from Patagonia, Argentina.</title>
        <authorList>
            <person name="Ghio S."/>
            <person name="Caceres A.M."/>
            <person name="Talia P."/>
            <person name="Grasso D."/>
            <person name="Campos E."/>
        </authorList>
    </citation>
    <scope>NUCLEOTIDE SEQUENCE [LARGE SCALE GENOMIC DNA]</scope>
    <source>
        <strain evidence="1 2">A59</strain>
    </source>
</reference>
<dbReference type="Proteomes" id="UP000037688">
    <property type="component" value="Unassembled WGS sequence"/>
</dbReference>
<evidence type="ECO:0000313" key="2">
    <source>
        <dbReference type="Proteomes" id="UP000037688"/>
    </source>
</evidence>